<sequence length="221" mass="24136">MRTDHWKSSTNVSLYDRVVERQRLARVMAWLLWGARLRSWYRELDDLGSMAASKSVLDVPCGGGVAFRGLRASVGPRYVAADLSSVMLDRARTEAARRGLTHIEFAQADVAHLPYPDETFDLCVSYNGLHCFPDPPSAVAEMARVLRAGGELIGTAIVLGAGRRQDAVIAKNRELGIFGRVGTGAEVRGWLGAAGFGDLRFRHSGAMLFFRATRNGSAGFH</sequence>
<keyword evidence="2" id="KW-0489">Methyltransferase</keyword>
<keyword evidence="2" id="KW-0808">Transferase</keyword>
<dbReference type="GO" id="GO:0032259">
    <property type="term" value="P:methylation"/>
    <property type="evidence" value="ECO:0007669"/>
    <property type="project" value="UniProtKB-KW"/>
</dbReference>
<comment type="caution">
    <text evidence="2">The sequence shown here is derived from an EMBL/GenBank/DDBJ whole genome shotgun (WGS) entry which is preliminary data.</text>
</comment>
<keyword evidence="3" id="KW-1185">Reference proteome</keyword>
<evidence type="ECO:0000259" key="1">
    <source>
        <dbReference type="Pfam" id="PF08241"/>
    </source>
</evidence>
<dbReference type="Proteomes" id="UP000238312">
    <property type="component" value="Unassembled WGS sequence"/>
</dbReference>
<name>A0A2T0MXH7_9ACTN</name>
<evidence type="ECO:0000313" key="2">
    <source>
        <dbReference type="EMBL" id="PRX63780.1"/>
    </source>
</evidence>
<dbReference type="EMBL" id="PVNG01000010">
    <property type="protein sequence ID" value="PRX63780.1"/>
    <property type="molecule type" value="Genomic_DNA"/>
</dbReference>
<dbReference type="RefSeq" id="WP_106243261.1">
    <property type="nucleotide sequence ID" value="NZ_PVNG01000010.1"/>
</dbReference>
<dbReference type="SUPFAM" id="SSF53335">
    <property type="entry name" value="S-adenosyl-L-methionine-dependent methyltransferases"/>
    <property type="match status" value="1"/>
</dbReference>
<organism evidence="2 3">
    <name type="scientific">Nonomuraea fuscirosea</name>
    <dbReference type="NCBI Taxonomy" id="1291556"/>
    <lineage>
        <taxon>Bacteria</taxon>
        <taxon>Bacillati</taxon>
        <taxon>Actinomycetota</taxon>
        <taxon>Actinomycetes</taxon>
        <taxon>Streptosporangiales</taxon>
        <taxon>Streptosporangiaceae</taxon>
        <taxon>Nonomuraea</taxon>
    </lineage>
</organism>
<protein>
    <submittedName>
        <fullName evidence="2">Methyltransferase family protein</fullName>
    </submittedName>
</protein>
<feature type="domain" description="Methyltransferase type 11" evidence="1">
    <location>
        <begin position="57"/>
        <end position="153"/>
    </location>
</feature>
<dbReference type="GO" id="GO:0008757">
    <property type="term" value="F:S-adenosylmethionine-dependent methyltransferase activity"/>
    <property type="evidence" value="ECO:0007669"/>
    <property type="project" value="InterPro"/>
</dbReference>
<evidence type="ECO:0000313" key="3">
    <source>
        <dbReference type="Proteomes" id="UP000238312"/>
    </source>
</evidence>
<dbReference type="PANTHER" id="PTHR43591">
    <property type="entry name" value="METHYLTRANSFERASE"/>
    <property type="match status" value="1"/>
</dbReference>
<dbReference type="InterPro" id="IPR013216">
    <property type="entry name" value="Methyltransf_11"/>
</dbReference>
<dbReference type="InterPro" id="IPR029063">
    <property type="entry name" value="SAM-dependent_MTases_sf"/>
</dbReference>
<reference evidence="2 3" key="1">
    <citation type="submission" date="2018-03" db="EMBL/GenBank/DDBJ databases">
        <title>Genomic Encyclopedia of Type Strains, Phase III (KMG-III): the genomes of soil and plant-associated and newly described type strains.</title>
        <authorList>
            <person name="Whitman W."/>
        </authorList>
    </citation>
    <scope>NUCLEOTIDE SEQUENCE [LARGE SCALE GENOMIC DNA]</scope>
    <source>
        <strain evidence="2 3">CGMCC 4.7104</strain>
    </source>
</reference>
<gene>
    <name evidence="2" type="ORF">B0I32_110232</name>
</gene>
<dbReference type="AlphaFoldDB" id="A0A2T0MXH7"/>
<proteinExistence type="predicted"/>
<dbReference type="OrthoDB" id="65624at2"/>
<dbReference type="CDD" id="cd02440">
    <property type="entry name" value="AdoMet_MTases"/>
    <property type="match status" value="1"/>
</dbReference>
<dbReference type="Gene3D" id="3.40.50.150">
    <property type="entry name" value="Vaccinia Virus protein VP39"/>
    <property type="match status" value="1"/>
</dbReference>
<dbReference type="Pfam" id="PF08241">
    <property type="entry name" value="Methyltransf_11"/>
    <property type="match status" value="1"/>
</dbReference>
<accession>A0A2T0MXH7</accession>